<dbReference type="PANTHER" id="PTHR33169:SF13">
    <property type="entry name" value="PADR-FAMILY TRANSCRIPTIONAL REGULATOR"/>
    <property type="match status" value="1"/>
</dbReference>
<dbReference type="InterPro" id="IPR005149">
    <property type="entry name" value="Tscrpt_reg_PadR_N"/>
</dbReference>
<dbReference type="PANTHER" id="PTHR33169">
    <property type="entry name" value="PADR-FAMILY TRANSCRIPTIONAL REGULATOR"/>
    <property type="match status" value="1"/>
</dbReference>
<dbReference type="RefSeq" id="WP_405288352.1">
    <property type="nucleotide sequence ID" value="NZ_JBBHLJ010000010.1"/>
</dbReference>
<dbReference type="InterPro" id="IPR052509">
    <property type="entry name" value="Metal_resp_DNA-bind_regulator"/>
</dbReference>
<accession>A0ABU9ECF3</accession>
<dbReference type="SUPFAM" id="SSF46785">
    <property type="entry name" value="Winged helix' DNA-binding domain"/>
    <property type="match status" value="1"/>
</dbReference>
<evidence type="ECO:0000259" key="1">
    <source>
        <dbReference type="Pfam" id="PF03551"/>
    </source>
</evidence>
<evidence type="ECO:0000313" key="2">
    <source>
        <dbReference type="EMBL" id="MEK9502424.1"/>
    </source>
</evidence>
<organism evidence="2 3">
    <name type="scientific">Gaopeijia maritima</name>
    <dbReference type="NCBI Taxonomy" id="3119007"/>
    <lineage>
        <taxon>Bacteria</taxon>
        <taxon>Pseudomonadati</taxon>
        <taxon>Gemmatimonadota</taxon>
        <taxon>Longimicrobiia</taxon>
        <taxon>Gaopeijiales</taxon>
        <taxon>Gaopeijiaceae</taxon>
        <taxon>Gaopeijia</taxon>
    </lineage>
</organism>
<name>A0ABU9ECF3_9BACT</name>
<dbReference type="EMBL" id="JBBHLI010000011">
    <property type="protein sequence ID" value="MEK9502424.1"/>
    <property type="molecule type" value="Genomic_DNA"/>
</dbReference>
<protein>
    <submittedName>
        <fullName evidence="2">PadR family transcriptional regulator</fullName>
    </submittedName>
</protein>
<proteinExistence type="predicted"/>
<dbReference type="InterPro" id="IPR036390">
    <property type="entry name" value="WH_DNA-bd_sf"/>
</dbReference>
<sequence length="108" mass="11912">MWSGPASLYLLTALSHGPRHGLGIAEEVARFTDDTVILGPGTLYRVIRELSEDGWIRRVDSPEPDHPHRKYYELTPRGRDQLADALRELEAVAAAARRGLDRLAPGGA</sequence>
<evidence type="ECO:0000313" key="3">
    <source>
        <dbReference type="Proteomes" id="UP001484239"/>
    </source>
</evidence>
<comment type="caution">
    <text evidence="2">The sequence shown here is derived from an EMBL/GenBank/DDBJ whole genome shotgun (WGS) entry which is preliminary data.</text>
</comment>
<reference evidence="2 3" key="1">
    <citation type="submission" date="2024-02" db="EMBL/GenBank/DDBJ databases">
        <title>A novel Gemmatimonadota bacterium.</title>
        <authorList>
            <person name="Du Z.-J."/>
            <person name="Ye Y.-Q."/>
        </authorList>
    </citation>
    <scope>NUCLEOTIDE SEQUENCE [LARGE SCALE GENOMIC DNA]</scope>
    <source>
        <strain evidence="2 3">DH-20</strain>
    </source>
</reference>
<dbReference type="Pfam" id="PF03551">
    <property type="entry name" value="PadR"/>
    <property type="match status" value="1"/>
</dbReference>
<dbReference type="Gene3D" id="1.10.10.10">
    <property type="entry name" value="Winged helix-like DNA-binding domain superfamily/Winged helix DNA-binding domain"/>
    <property type="match status" value="1"/>
</dbReference>
<keyword evidence="3" id="KW-1185">Reference proteome</keyword>
<feature type="domain" description="Transcription regulator PadR N-terminal" evidence="1">
    <location>
        <begin position="10"/>
        <end position="83"/>
    </location>
</feature>
<dbReference type="Proteomes" id="UP001484239">
    <property type="component" value="Unassembled WGS sequence"/>
</dbReference>
<dbReference type="InterPro" id="IPR036388">
    <property type="entry name" value="WH-like_DNA-bd_sf"/>
</dbReference>
<gene>
    <name evidence="2" type="ORF">WI372_15630</name>
</gene>